<proteinExistence type="predicted"/>
<sequence length="133" mass="15797">MANKLHYFNARRRLSFCTRHRKTVLIRGNIFTCQLKHFAMFNQPFLHTNQTSYFGRQLLNSFLSDEFGKKEDREIENASWCRNGTDPAPPFPLRITYTARPYHDMLRRIKERQKKIRGSDFTDDLLVATSIPQ</sequence>
<keyword evidence="1" id="KW-1185">Reference proteome</keyword>
<protein>
    <submittedName>
        <fullName evidence="2">Uncharacterized protein</fullName>
    </submittedName>
</protein>
<accession>A0A1I7WU59</accession>
<organism evidence="1 2">
    <name type="scientific">Heterorhabditis bacteriophora</name>
    <name type="common">Entomopathogenic nematode worm</name>
    <dbReference type="NCBI Taxonomy" id="37862"/>
    <lineage>
        <taxon>Eukaryota</taxon>
        <taxon>Metazoa</taxon>
        <taxon>Ecdysozoa</taxon>
        <taxon>Nematoda</taxon>
        <taxon>Chromadorea</taxon>
        <taxon>Rhabditida</taxon>
        <taxon>Rhabditina</taxon>
        <taxon>Rhabditomorpha</taxon>
        <taxon>Strongyloidea</taxon>
        <taxon>Heterorhabditidae</taxon>
        <taxon>Heterorhabditis</taxon>
    </lineage>
</organism>
<dbReference type="WBParaSite" id="Hba_08728">
    <property type="protein sequence ID" value="Hba_08728"/>
    <property type="gene ID" value="Hba_08728"/>
</dbReference>
<dbReference type="AlphaFoldDB" id="A0A1I7WU59"/>
<name>A0A1I7WU59_HETBA</name>
<dbReference type="Proteomes" id="UP000095283">
    <property type="component" value="Unplaced"/>
</dbReference>
<evidence type="ECO:0000313" key="1">
    <source>
        <dbReference type="Proteomes" id="UP000095283"/>
    </source>
</evidence>
<reference evidence="2" key="1">
    <citation type="submission" date="2016-11" db="UniProtKB">
        <authorList>
            <consortium name="WormBaseParasite"/>
        </authorList>
    </citation>
    <scope>IDENTIFICATION</scope>
</reference>
<evidence type="ECO:0000313" key="2">
    <source>
        <dbReference type="WBParaSite" id="Hba_08728"/>
    </source>
</evidence>